<organism evidence="8">
    <name type="scientific">Pongo abelii</name>
    <name type="common">Sumatran orangutan</name>
    <name type="synonym">Pongo pygmaeus abelii</name>
    <dbReference type="NCBI Taxonomy" id="9601"/>
    <lineage>
        <taxon>Eukaryota</taxon>
        <taxon>Metazoa</taxon>
        <taxon>Chordata</taxon>
        <taxon>Craniata</taxon>
        <taxon>Vertebrata</taxon>
        <taxon>Euteleostomi</taxon>
        <taxon>Mammalia</taxon>
        <taxon>Eutheria</taxon>
        <taxon>Euarchontoglires</taxon>
        <taxon>Primates</taxon>
        <taxon>Haplorrhini</taxon>
        <taxon>Catarrhini</taxon>
        <taxon>Hominidae</taxon>
        <taxon>Pongo</taxon>
    </lineage>
</organism>
<keyword evidence="5" id="KW-0131">Cell cycle</keyword>
<evidence type="ECO:0000256" key="6">
    <source>
        <dbReference type="SAM" id="MobiDB-lite"/>
    </source>
</evidence>
<dbReference type="EMBL" id="NDHI03003715">
    <property type="protein sequence ID" value="PNJ05873.1"/>
    <property type="molecule type" value="Genomic_DNA"/>
</dbReference>
<dbReference type="GO" id="GO:1902977">
    <property type="term" value="P:mitotic DNA replication preinitiation complex assembly"/>
    <property type="evidence" value="ECO:0007669"/>
    <property type="project" value="TreeGrafter"/>
</dbReference>
<gene>
    <name evidence="8" type="ORF">CR201_G0052089</name>
</gene>
<dbReference type="InterPro" id="IPR003874">
    <property type="entry name" value="CDC45"/>
</dbReference>
<keyword evidence="3" id="KW-0235">DNA replication</keyword>
<comment type="caution">
    <text evidence="8">The sequence shown here is derived from an EMBL/GenBank/DDBJ whole genome shotgun (WGS) entry which is preliminary data.</text>
</comment>
<evidence type="ECO:0000256" key="5">
    <source>
        <dbReference type="ARBA" id="ARBA00023306"/>
    </source>
</evidence>
<dbReference type="GO" id="GO:0003697">
    <property type="term" value="F:single-stranded DNA binding"/>
    <property type="evidence" value="ECO:0007669"/>
    <property type="project" value="TreeGrafter"/>
</dbReference>
<name>A0A6D2Y4B3_PONAB</name>
<comment type="similarity">
    <text evidence="2">Belongs to the CDC45 family.</text>
</comment>
<evidence type="ECO:0000256" key="4">
    <source>
        <dbReference type="ARBA" id="ARBA00023242"/>
    </source>
</evidence>
<dbReference type="GO" id="GO:0006270">
    <property type="term" value="P:DNA replication initiation"/>
    <property type="evidence" value="ECO:0007669"/>
    <property type="project" value="InterPro"/>
</dbReference>
<accession>A0A6D2Y4B3</accession>
<dbReference type="GO" id="GO:0000727">
    <property type="term" value="P:double-strand break repair via break-induced replication"/>
    <property type="evidence" value="ECO:0007669"/>
    <property type="project" value="TreeGrafter"/>
</dbReference>
<dbReference type="EMBL" id="NDHI03003715">
    <property type="protein sequence ID" value="PNJ05869.1"/>
    <property type="molecule type" value="Genomic_DNA"/>
</dbReference>
<evidence type="ECO:0000313" key="7">
    <source>
        <dbReference type="EMBL" id="PNJ05869.1"/>
    </source>
</evidence>
<dbReference type="AlphaFoldDB" id="A0A6D2Y4B3"/>
<sequence>MFVSDFRKEFYEVVHSQRVLLFVASDVDALCACKILQALFQCDHVQYTLVPVSGWQELETAFLEHKEQFHYFILINCGANVDLLDILQPDEDTIFFVCDTHRPVNVVNVYNDTQIKLLIKQDDDLEVPAYEDIFRDEEEDEEHLGNDSDGSEPSEKRTRLEEEIVERTMRRRQRREWEARRRDILFDYEQYEYHGTSSAMVMFELAWMLSKDLNDMLWWAIVGLTDQWVQDKITQMKYVTDVGVLQRHVSRHNHRNEDEENTLSVDCTRISFEYDLRLALYQHWSLHDSLCNTSYTAARFKLWSVHGQKRLQEFLADMGLPLKQVKQKFQAMDISLKENLREMIEESANKFGMKDMRVQTFSIHFGFKHKFLASDVVFATMSLMESPEKDGSGTDHFIQALDSLSRSNLDKLYHGLELAKKQLRATQQTIASCLCTNLVISQGPFLYCSLMEGTPDVMLFSRPASLSLLSKHLLKSFVCSTKNRRCKLLPLVMAAPLSVEHGTVTVVGIPPETDSSDRKNFFGRAFEKAAESTSSRMLHNHFDLSVIELKAEDRSKFLDALISLLS</sequence>
<keyword evidence="4" id="KW-0539">Nucleus</keyword>
<comment type="subcellular location">
    <subcellularLocation>
        <location evidence="1">Nucleus</location>
    </subcellularLocation>
</comment>
<dbReference type="PANTHER" id="PTHR10507">
    <property type="entry name" value="CDC45-RELATED PROTEIN"/>
    <property type="match status" value="1"/>
</dbReference>
<reference evidence="8" key="1">
    <citation type="submission" date="2017-12" db="EMBL/GenBank/DDBJ databases">
        <title>High-resolution comparative analysis of great ape genomes.</title>
        <authorList>
            <person name="Pollen A."/>
            <person name="Hastie A."/>
            <person name="Hormozdiari F."/>
            <person name="Dougherty M."/>
            <person name="Liu R."/>
            <person name="Chaisson M."/>
            <person name="Hoppe E."/>
            <person name="Hill C."/>
            <person name="Pang A."/>
            <person name="Hillier L."/>
            <person name="Baker C."/>
            <person name="Armstrong J."/>
            <person name="Shendure J."/>
            <person name="Paten B."/>
            <person name="Wilson R."/>
            <person name="Chao H."/>
            <person name="Schneider V."/>
            <person name="Ventura M."/>
            <person name="Kronenberg Z."/>
            <person name="Murali S."/>
            <person name="Gordon D."/>
            <person name="Cantsilieris S."/>
            <person name="Munson K."/>
            <person name="Nelson B."/>
            <person name="Raja A."/>
            <person name="Underwood J."/>
            <person name="Diekhans M."/>
            <person name="Fiddes I."/>
            <person name="Haussler D."/>
            <person name="Eichler E."/>
        </authorList>
    </citation>
    <scope>NUCLEOTIDE SEQUENCE [LARGE SCALE GENOMIC DNA]</scope>
    <source>
        <strain evidence="8">Susie</strain>
    </source>
</reference>
<evidence type="ECO:0000313" key="8">
    <source>
        <dbReference type="EMBL" id="PNJ05873.1"/>
    </source>
</evidence>
<evidence type="ECO:0000256" key="1">
    <source>
        <dbReference type="ARBA" id="ARBA00004123"/>
    </source>
</evidence>
<dbReference type="Pfam" id="PF02724">
    <property type="entry name" value="CDC45"/>
    <property type="match status" value="1"/>
</dbReference>
<dbReference type="GO" id="GO:0031261">
    <property type="term" value="C:DNA replication preinitiation complex"/>
    <property type="evidence" value="ECO:0007669"/>
    <property type="project" value="TreeGrafter"/>
</dbReference>
<dbReference type="PANTHER" id="PTHR10507:SF0">
    <property type="entry name" value="CELL DIVISION CONTROL PROTEIN 45 HOMOLOG"/>
    <property type="match status" value="1"/>
</dbReference>
<evidence type="ECO:0000256" key="2">
    <source>
        <dbReference type="ARBA" id="ARBA00010727"/>
    </source>
</evidence>
<dbReference type="OrthoDB" id="10258882at2759"/>
<feature type="region of interest" description="Disordered" evidence="6">
    <location>
        <begin position="136"/>
        <end position="161"/>
    </location>
</feature>
<protein>
    <submittedName>
        <fullName evidence="7">CDC45 isoform 1</fullName>
    </submittedName>
    <submittedName>
        <fullName evidence="8">CDC45 isoform 6</fullName>
    </submittedName>
</protein>
<proteinExistence type="inferred from homology"/>
<evidence type="ECO:0000256" key="3">
    <source>
        <dbReference type="ARBA" id="ARBA00022705"/>
    </source>
</evidence>
<dbReference type="GO" id="GO:0003688">
    <property type="term" value="F:DNA replication origin binding"/>
    <property type="evidence" value="ECO:0007669"/>
    <property type="project" value="TreeGrafter"/>
</dbReference>
<dbReference type="GO" id="GO:0003682">
    <property type="term" value="F:chromatin binding"/>
    <property type="evidence" value="ECO:0007669"/>
    <property type="project" value="TreeGrafter"/>
</dbReference>